<name>A0ACC2Q9K6_9NEOP</name>
<accession>A0ACC2Q9K6</accession>
<protein>
    <submittedName>
        <fullName evidence="1">Uncharacterized protein</fullName>
    </submittedName>
</protein>
<dbReference type="EMBL" id="CM056800">
    <property type="protein sequence ID" value="KAJ8709789.1"/>
    <property type="molecule type" value="Genomic_DNA"/>
</dbReference>
<dbReference type="Proteomes" id="UP001231649">
    <property type="component" value="Chromosome 24"/>
</dbReference>
<sequence length="468" mass="52033">MMTVCNHPILKQYLIIVTANLSFVCMGLSVAWSSPVLVKLKNETETVLSRPITEEEGSWIVSIGAACGVVLSVFVGFLMDRLGRKTCIILGFIPRLVMCFSLMFASEVWVLYFGRALDGLANVLVFSIVPTYASEIASKEIRGALGTMSQVASALGMLIFFAIGPYMSYFELHLIFTVIVASICVPMWFIPESPYYLYSRGRKEESLKVLSNLRGSEDLAYEEYKLYSLNKPKASTREIFRDKITLKTLGKVVFLSIFLELVGYNAVMFYMQTVMESTHTSVGEEMASVVCGCIQLLACFCTILVTDRFGRKPVLITTLFGMAVGMLGLGTFFQLKQQDVLITGFLNFLPLLSMMLVIFCFNAGMGSIFWTVVAELFDGPARAIGTSAGIALSVAFVFLTTKYFAYVTFAIGAANTYWIFSFNCVITALFIMFFLPETKGKTFAEIQEEMGRKVVKNVDKEKGDKHNC</sequence>
<keyword evidence="2" id="KW-1185">Reference proteome</keyword>
<comment type="caution">
    <text evidence="1">The sequence shown here is derived from an EMBL/GenBank/DDBJ whole genome shotgun (WGS) entry which is preliminary data.</text>
</comment>
<evidence type="ECO:0000313" key="1">
    <source>
        <dbReference type="EMBL" id="KAJ8709789.1"/>
    </source>
</evidence>
<evidence type="ECO:0000313" key="2">
    <source>
        <dbReference type="Proteomes" id="UP001231649"/>
    </source>
</evidence>
<gene>
    <name evidence="1" type="ORF">PYW08_009793</name>
</gene>
<reference evidence="1" key="1">
    <citation type="submission" date="2023-03" db="EMBL/GenBank/DDBJ databases">
        <title>Chromosome-level genomes of two armyworms, Mythimna separata and Mythimna loreyi, provide insights into the biosynthesis and reception of sex pheromones.</title>
        <authorList>
            <person name="Zhao H."/>
        </authorList>
    </citation>
    <scope>NUCLEOTIDE SEQUENCE</scope>
    <source>
        <strain evidence="1">BeijingLab</strain>
    </source>
</reference>
<proteinExistence type="predicted"/>
<organism evidence="1 2">
    <name type="scientific">Mythimna loreyi</name>
    <dbReference type="NCBI Taxonomy" id="667449"/>
    <lineage>
        <taxon>Eukaryota</taxon>
        <taxon>Metazoa</taxon>
        <taxon>Ecdysozoa</taxon>
        <taxon>Arthropoda</taxon>
        <taxon>Hexapoda</taxon>
        <taxon>Insecta</taxon>
        <taxon>Pterygota</taxon>
        <taxon>Neoptera</taxon>
        <taxon>Endopterygota</taxon>
        <taxon>Lepidoptera</taxon>
        <taxon>Glossata</taxon>
        <taxon>Ditrysia</taxon>
        <taxon>Noctuoidea</taxon>
        <taxon>Noctuidae</taxon>
        <taxon>Noctuinae</taxon>
        <taxon>Hadenini</taxon>
        <taxon>Mythimna</taxon>
    </lineage>
</organism>